<evidence type="ECO:0000313" key="1">
    <source>
        <dbReference type="EMBL" id="OKL46609.1"/>
    </source>
</evidence>
<comment type="caution">
    <text evidence="1">The sequence shown here is derived from an EMBL/GenBank/DDBJ whole genome shotgun (WGS) entry which is preliminary data.</text>
</comment>
<organism evidence="1 2">
    <name type="scientific">Boudabousia liubingyangii</name>
    <dbReference type="NCBI Taxonomy" id="1921764"/>
    <lineage>
        <taxon>Bacteria</taxon>
        <taxon>Bacillati</taxon>
        <taxon>Actinomycetota</taxon>
        <taxon>Actinomycetes</taxon>
        <taxon>Actinomycetales</taxon>
        <taxon>Actinomycetaceae</taxon>
        <taxon>Boudabousia</taxon>
    </lineage>
</organism>
<accession>A0A1Q5PK58</accession>
<dbReference type="AlphaFoldDB" id="A0A1Q5PK58"/>
<sequence length="130" mass="14428">MDTKTLLFISKGGTNAAIAALFVRAANKEGVEAFAAYTDPQLNELDGTVATILAEDGLDLTEVTPLFLGDDLTKYATHIINLSTNVESDKPTYHWEMATTDGRDIPQIRQMLEELRWEIKGLLEELTHPH</sequence>
<keyword evidence="2" id="KW-1185">Reference proteome</keyword>
<dbReference type="RefSeq" id="WP_073709634.1">
    <property type="nucleotide sequence ID" value="NZ_MQSU01000003.1"/>
</dbReference>
<evidence type="ECO:0008006" key="3">
    <source>
        <dbReference type="Google" id="ProtNLM"/>
    </source>
</evidence>
<protein>
    <recommendedName>
        <fullName evidence="3">Phosphotyrosine protein phosphatase I domain-containing protein</fullName>
    </recommendedName>
</protein>
<name>A0A1Q5PK58_9ACTO</name>
<dbReference type="EMBL" id="MQSV01000005">
    <property type="protein sequence ID" value="OKL46609.1"/>
    <property type="molecule type" value="Genomic_DNA"/>
</dbReference>
<gene>
    <name evidence="1" type="ORF">BSR29_07245</name>
</gene>
<reference evidence="1 2" key="1">
    <citation type="submission" date="2016-11" db="EMBL/GenBank/DDBJ databases">
        <title>Actinomyces gypaetusis sp. nov. isolated from the vulture Gypaetus barbatus in Qinghai Tibet Plateau China.</title>
        <authorList>
            <person name="Meng X."/>
        </authorList>
    </citation>
    <scope>NUCLEOTIDE SEQUENCE [LARGE SCALE GENOMIC DNA]</scope>
    <source>
        <strain evidence="1 2">VUL4_2</strain>
    </source>
</reference>
<dbReference type="STRING" id="1921764.BSR28_05020"/>
<dbReference type="Gene3D" id="3.40.50.2300">
    <property type="match status" value="1"/>
</dbReference>
<proteinExistence type="predicted"/>
<evidence type="ECO:0000313" key="2">
    <source>
        <dbReference type="Proteomes" id="UP000186785"/>
    </source>
</evidence>
<dbReference type="Proteomes" id="UP000186785">
    <property type="component" value="Unassembled WGS sequence"/>
</dbReference>